<keyword evidence="15" id="KW-1185">Reference proteome</keyword>
<dbReference type="GO" id="GO:0005829">
    <property type="term" value="C:cytosol"/>
    <property type="evidence" value="ECO:0007669"/>
    <property type="project" value="TreeGrafter"/>
</dbReference>
<comment type="catalytic activity">
    <reaction evidence="10">
        <text>D-glucose 6-phosphate + NADP(+) = 6-phospho-D-glucono-1,5-lactone + NADPH + H(+)</text>
        <dbReference type="Rhea" id="RHEA:15841"/>
        <dbReference type="ChEBI" id="CHEBI:15378"/>
        <dbReference type="ChEBI" id="CHEBI:57783"/>
        <dbReference type="ChEBI" id="CHEBI:57955"/>
        <dbReference type="ChEBI" id="CHEBI:58349"/>
        <dbReference type="ChEBI" id="CHEBI:61548"/>
        <dbReference type="EC" id="1.1.1.49"/>
    </reaction>
    <physiologicalReaction direction="left-to-right" evidence="10">
        <dbReference type="Rhea" id="RHEA:15842"/>
    </physiologicalReaction>
</comment>
<dbReference type="InterPro" id="IPR022674">
    <property type="entry name" value="G6P_DH_NAD-bd"/>
</dbReference>
<evidence type="ECO:0000256" key="10">
    <source>
        <dbReference type="ARBA" id="ARBA00047696"/>
    </source>
</evidence>
<name>A0A0N4VHL1_ENTVE</name>
<dbReference type="InterPro" id="IPR036291">
    <property type="entry name" value="NAD(P)-bd_dom_sf"/>
</dbReference>
<accession>A0A0N4VHL1</accession>
<dbReference type="GO" id="GO:0004345">
    <property type="term" value="F:glucose-6-phosphate dehydrogenase activity"/>
    <property type="evidence" value="ECO:0007669"/>
    <property type="project" value="UniProtKB-EC"/>
</dbReference>
<dbReference type="Gene3D" id="3.40.50.720">
    <property type="entry name" value="NAD(P)-binding Rossmann-like Domain"/>
    <property type="match status" value="1"/>
</dbReference>
<evidence type="ECO:0000313" key="16">
    <source>
        <dbReference type="WBParaSite" id="EVEC_0001031201-mRNA-1"/>
    </source>
</evidence>
<dbReference type="UniPathway" id="UPA00115">
    <property type="reaction ID" value="UER00408"/>
</dbReference>
<dbReference type="EC" id="1.1.1.49" evidence="4 11"/>
<evidence type="ECO:0000256" key="11">
    <source>
        <dbReference type="RuleBase" id="RU362120"/>
    </source>
</evidence>
<dbReference type="Pfam" id="PF00479">
    <property type="entry name" value="G6PD_N"/>
    <property type="match status" value="1"/>
</dbReference>
<evidence type="ECO:0000313" key="14">
    <source>
        <dbReference type="EMBL" id="VDD94906.1"/>
    </source>
</evidence>
<dbReference type="GO" id="GO:0050661">
    <property type="term" value="F:NADP binding"/>
    <property type="evidence" value="ECO:0007669"/>
    <property type="project" value="InterPro"/>
</dbReference>
<evidence type="ECO:0000256" key="1">
    <source>
        <dbReference type="ARBA" id="ARBA00002914"/>
    </source>
</evidence>
<dbReference type="STRING" id="51028.A0A0N4VHL1"/>
<keyword evidence="8 11" id="KW-0560">Oxidoreductase</keyword>
<evidence type="ECO:0000313" key="15">
    <source>
        <dbReference type="Proteomes" id="UP000274131"/>
    </source>
</evidence>
<comment type="function">
    <text evidence="1">Cytosolic glucose-6-phosphate dehydrogenase that catalyzes the first and rate-limiting step of the oxidative branch within the pentose phosphate pathway/shunt, an alternative route to glycolysis for the dissimilation of carbohydrates and a major source of reducing power and metabolic intermediates for fatty acid and nucleic acid biosynthetic processes.</text>
</comment>
<evidence type="ECO:0000256" key="5">
    <source>
        <dbReference type="ARBA" id="ARBA00020444"/>
    </source>
</evidence>
<keyword evidence="9 11" id="KW-0119">Carbohydrate metabolism</keyword>
<dbReference type="EMBL" id="UXUI01010205">
    <property type="protein sequence ID" value="VDD94906.1"/>
    <property type="molecule type" value="Genomic_DNA"/>
</dbReference>
<evidence type="ECO:0000256" key="8">
    <source>
        <dbReference type="ARBA" id="ARBA00023002"/>
    </source>
</evidence>
<feature type="domain" description="Glucose-6-phosphate dehydrogenase C-terminal" evidence="13">
    <location>
        <begin position="225"/>
        <end position="517"/>
    </location>
</feature>
<proteinExistence type="inferred from homology"/>
<comment type="function">
    <text evidence="11">Catalyzes the rate-limiting step of the oxidative pentose-phosphate pathway, which represents a route for the dissimilation of carbohydrates besides glycolysis.</text>
</comment>
<evidence type="ECO:0000256" key="3">
    <source>
        <dbReference type="ARBA" id="ARBA00009975"/>
    </source>
</evidence>
<keyword evidence="7 11" id="KW-0521">NADP</keyword>
<dbReference type="OrthoDB" id="60984at2759"/>
<dbReference type="Gene3D" id="3.30.360.10">
    <property type="entry name" value="Dihydrodipicolinate Reductase, domain 2"/>
    <property type="match status" value="1"/>
</dbReference>
<dbReference type="Pfam" id="PF02781">
    <property type="entry name" value="G6PD_C"/>
    <property type="match status" value="1"/>
</dbReference>
<evidence type="ECO:0000259" key="12">
    <source>
        <dbReference type="Pfam" id="PF00479"/>
    </source>
</evidence>
<dbReference type="PANTHER" id="PTHR23429:SF0">
    <property type="entry name" value="GLUCOSE-6-PHOSPHATE 1-DEHYDROGENASE"/>
    <property type="match status" value="1"/>
</dbReference>
<reference evidence="16" key="1">
    <citation type="submission" date="2017-02" db="UniProtKB">
        <authorList>
            <consortium name="WormBaseParasite"/>
        </authorList>
    </citation>
    <scope>IDENTIFICATION</scope>
</reference>
<sequence>MSGPINPKSPRQRENSISTPLKPELIQCLKESMGDVTSQPYVIVIFGASGDLAKKKIYPTLWWLFRDDLLPFNFHFIGYARSDLTMEKVRSSFEKHCKIREEEKEKFESFVKRCSYLRGEYHKPDGFIALKEKVAEIQSATDNTPVNRLYYLALPPQVYEAVSSQIKEHCMDNGDSWTRIIIEKPFGRDTETSAKLSNHLSSLFTEKHIYRIDHYLGKEMVQNLMVLRFANQVFNPSWNRNYIASVMISFKEDFGTQGRAGYFDSSGIIRDVMQNHLMQMMTLVAMEKPASLHEEDIRDEKVKVLKAIKPLSIEDVVIGQYVKNPEAKEGEEASVGYLDEESVPKNSTTPTYALAVLYVNNERWEGVPFFLRCGKALNERKAEVRIQYKEVPGDIYPTGDLKRNELVMRVQPNEAVYMKMMTKKPGMGFAVDETELDLTYGRRYKDVRLPEAYERLLLEVLVGSQINFVRTDELDYAWQIFTPLLKEIDAKKHKPVDYVFGSRGPAEADYLLQERGFVFTGTYKWVNPHEHH</sequence>
<organism evidence="16">
    <name type="scientific">Enterobius vermicularis</name>
    <name type="common">Human pinworm</name>
    <dbReference type="NCBI Taxonomy" id="51028"/>
    <lineage>
        <taxon>Eukaryota</taxon>
        <taxon>Metazoa</taxon>
        <taxon>Ecdysozoa</taxon>
        <taxon>Nematoda</taxon>
        <taxon>Chromadorea</taxon>
        <taxon>Rhabditida</taxon>
        <taxon>Spirurina</taxon>
        <taxon>Oxyuridomorpha</taxon>
        <taxon>Oxyuroidea</taxon>
        <taxon>Oxyuridae</taxon>
        <taxon>Enterobius</taxon>
    </lineage>
</organism>
<dbReference type="FunFam" id="3.30.360.10:FF:000018">
    <property type="entry name" value="Glucose-6-phosphate 1-dehydrogenase"/>
    <property type="match status" value="1"/>
</dbReference>
<evidence type="ECO:0000256" key="6">
    <source>
        <dbReference type="ARBA" id="ARBA00022526"/>
    </source>
</evidence>
<dbReference type="InterPro" id="IPR001282">
    <property type="entry name" value="G6P_DH"/>
</dbReference>
<dbReference type="SUPFAM" id="SSF55347">
    <property type="entry name" value="Glyceraldehyde-3-phosphate dehydrogenase-like, C-terminal domain"/>
    <property type="match status" value="1"/>
</dbReference>
<dbReference type="HAMAP" id="MF_00966">
    <property type="entry name" value="G6PD"/>
    <property type="match status" value="1"/>
</dbReference>
<evidence type="ECO:0000256" key="7">
    <source>
        <dbReference type="ARBA" id="ARBA00022857"/>
    </source>
</evidence>
<dbReference type="AlphaFoldDB" id="A0A0N4VHL1"/>
<protein>
    <recommendedName>
        <fullName evidence="5 11">Glucose-6-phosphate 1-dehydrogenase</fullName>
        <ecNumber evidence="4 11">1.1.1.49</ecNumber>
    </recommendedName>
</protein>
<dbReference type="NCBIfam" id="TIGR00871">
    <property type="entry name" value="zwf"/>
    <property type="match status" value="1"/>
</dbReference>
<dbReference type="SUPFAM" id="SSF51735">
    <property type="entry name" value="NAD(P)-binding Rossmann-fold domains"/>
    <property type="match status" value="1"/>
</dbReference>
<comment type="similarity">
    <text evidence="3 11">Belongs to the glucose-6-phosphate dehydrogenase family.</text>
</comment>
<keyword evidence="6 11" id="KW-0313">Glucose metabolism</keyword>
<dbReference type="InterPro" id="IPR022675">
    <property type="entry name" value="G6P_DH_C"/>
</dbReference>
<comment type="pathway">
    <text evidence="2 11">Carbohydrate degradation; pentose phosphate pathway; D-ribulose 5-phosphate from D-glucose 6-phosphate (oxidative stage): step 1/3.</text>
</comment>
<evidence type="ECO:0000259" key="13">
    <source>
        <dbReference type="Pfam" id="PF02781"/>
    </source>
</evidence>
<dbReference type="FunFam" id="3.40.50.720:FF:000111">
    <property type="entry name" value="Glucose-6-phosphate 1-dehydrogenase"/>
    <property type="match status" value="1"/>
</dbReference>
<dbReference type="InterPro" id="IPR019796">
    <property type="entry name" value="G6P_DH_AS"/>
</dbReference>
<gene>
    <name evidence="14" type="ORF">EVEC_LOCUS9657</name>
</gene>
<dbReference type="Proteomes" id="UP000274131">
    <property type="component" value="Unassembled WGS sequence"/>
</dbReference>
<dbReference type="PANTHER" id="PTHR23429">
    <property type="entry name" value="GLUCOSE-6-PHOSPHATE 1-DEHYDROGENASE G6PD"/>
    <property type="match status" value="1"/>
</dbReference>
<dbReference type="PRINTS" id="PR00079">
    <property type="entry name" value="G6PDHDRGNASE"/>
</dbReference>
<reference evidence="14 15" key="2">
    <citation type="submission" date="2018-10" db="EMBL/GenBank/DDBJ databases">
        <authorList>
            <consortium name="Pathogen Informatics"/>
        </authorList>
    </citation>
    <scope>NUCLEOTIDE SEQUENCE [LARGE SCALE GENOMIC DNA]</scope>
</reference>
<dbReference type="PIRSF" id="PIRSF000110">
    <property type="entry name" value="G6PD"/>
    <property type="match status" value="1"/>
</dbReference>
<evidence type="ECO:0000256" key="2">
    <source>
        <dbReference type="ARBA" id="ARBA00004937"/>
    </source>
</evidence>
<feature type="domain" description="Glucose-6-phosphate dehydrogenase NAD-binding" evidence="12">
    <location>
        <begin position="44"/>
        <end position="223"/>
    </location>
</feature>
<dbReference type="GO" id="GO:0006006">
    <property type="term" value="P:glucose metabolic process"/>
    <property type="evidence" value="ECO:0007669"/>
    <property type="project" value="UniProtKB-KW"/>
</dbReference>
<evidence type="ECO:0000256" key="9">
    <source>
        <dbReference type="ARBA" id="ARBA00023277"/>
    </source>
</evidence>
<dbReference type="PROSITE" id="PS00069">
    <property type="entry name" value="G6P_DEHYDROGENASE"/>
    <property type="match status" value="1"/>
</dbReference>
<dbReference type="WBParaSite" id="EVEC_0001031201-mRNA-1">
    <property type="protein sequence ID" value="EVEC_0001031201-mRNA-1"/>
    <property type="gene ID" value="EVEC_0001031201"/>
</dbReference>
<dbReference type="GO" id="GO:0009051">
    <property type="term" value="P:pentose-phosphate shunt, oxidative branch"/>
    <property type="evidence" value="ECO:0007669"/>
    <property type="project" value="TreeGrafter"/>
</dbReference>
<evidence type="ECO:0000256" key="4">
    <source>
        <dbReference type="ARBA" id="ARBA00013019"/>
    </source>
</evidence>